<dbReference type="SUPFAM" id="SSF52518">
    <property type="entry name" value="Thiamin diphosphate-binding fold (THDP-binding)"/>
    <property type="match status" value="1"/>
</dbReference>
<dbReference type="InterPro" id="IPR029061">
    <property type="entry name" value="THDP-binding"/>
</dbReference>
<dbReference type="EMBL" id="UOER01000041">
    <property type="protein sequence ID" value="VAW19365.1"/>
    <property type="molecule type" value="Genomic_DNA"/>
</dbReference>
<evidence type="ECO:0000256" key="2">
    <source>
        <dbReference type="ARBA" id="ARBA00011738"/>
    </source>
</evidence>
<name>A0A3B0TL03_9ZZZZ</name>
<reference evidence="6" key="1">
    <citation type="submission" date="2018-06" db="EMBL/GenBank/DDBJ databases">
        <authorList>
            <person name="Zhirakovskaya E."/>
        </authorList>
    </citation>
    <scope>NUCLEOTIDE SEQUENCE</scope>
</reference>
<dbReference type="Pfam" id="PF13292">
    <property type="entry name" value="DXP_synthase_N"/>
    <property type="match status" value="1"/>
</dbReference>
<evidence type="ECO:0000256" key="4">
    <source>
        <dbReference type="ARBA" id="ARBA00022842"/>
    </source>
</evidence>
<gene>
    <name evidence="6" type="ORF">MNBD_BACTEROID04-370</name>
</gene>
<keyword evidence="3 6" id="KW-0808">Transferase</keyword>
<proteinExistence type="predicted"/>
<evidence type="ECO:0000313" key="6">
    <source>
        <dbReference type="EMBL" id="VAW19365.1"/>
    </source>
</evidence>
<dbReference type="GO" id="GO:0016114">
    <property type="term" value="P:terpenoid biosynthetic process"/>
    <property type="evidence" value="ECO:0007669"/>
    <property type="project" value="InterPro"/>
</dbReference>
<keyword evidence="5" id="KW-0786">Thiamine pyrophosphate</keyword>
<evidence type="ECO:0000256" key="1">
    <source>
        <dbReference type="ARBA" id="ARBA00001946"/>
    </source>
</evidence>
<dbReference type="GO" id="GO:0008661">
    <property type="term" value="F:1-deoxy-D-xylulose-5-phosphate synthase activity"/>
    <property type="evidence" value="ECO:0007669"/>
    <property type="project" value="UniProtKB-EC"/>
</dbReference>
<dbReference type="Gene3D" id="3.40.50.970">
    <property type="match status" value="1"/>
</dbReference>
<dbReference type="InterPro" id="IPR005477">
    <property type="entry name" value="Dxylulose-5-P_synthase"/>
</dbReference>
<comment type="subunit">
    <text evidence="2">Homodimer.</text>
</comment>
<evidence type="ECO:0000256" key="3">
    <source>
        <dbReference type="ARBA" id="ARBA00022679"/>
    </source>
</evidence>
<keyword evidence="4" id="KW-0460">Magnesium</keyword>
<dbReference type="AlphaFoldDB" id="A0A3B0TL03"/>
<accession>A0A3B0TL03</accession>
<protein>
    <submittedName>
        <fullName evidence="6">1-deoxy-D-xylulose 5-phosphate synthase</fullName>
        <ecNumber evidence="6">2.2.1.7</ecNumber>
    </submittedName>
</protein>
<evidence type="ECO:0000256" key="5">
    <source>
        <dbReference type="ARBA" id="ARBA00023052"/>
    </source>
</evidence>
<sequence length="167" mass="18077">MKPTLLNHINNPEDLRTLDQSQLPQVAQELRDFIIDIVATKEGHLGASLGVVELTIALHYVFNTPNDILIWDVGHQAYGHKILTGRRELFHTNRQLGGISGFPKIKESIYDAFGTGHSSTSISAALGMAIASKLKGNFKKHHIAIIGDASIASGMAFEGLNHAGVTD</sequence>
<comment type="cofactor">
    <cofactor evidence="1">
        <name>Mg(2+)</name>
        <dbReference type="ChEBI" id="CHEBI:18420"/>
    </cofactor>
</comment>
<feature type="non-terminal residue" evidence="6">
    <location>
        <position position="167"/>
    </location>
</feature>
<dbReference type="GO" id="GO:0019288">
    <property type="term" value="P:isopentenyl diphosphate biosynthetic process, methylerythritol 4-phosphate pathway"/>
    <property type="evidence" value="ECO:0007669"/>
    <property type="project" value="TreeGrafter"/>
</dbReference>
<dbReference type="PANTHER" id="PTHR43322:SF5">
    <property type="entry name" value="1-DEOXY-D-XYLULOSE-5-PHOSPHATE SYNTHASE, CHLOROPLASTIC"/>
    <property type="match status" value="1"/>
</dbReference>
<dbReference type="PANTHER" id="PTHR43322">
    <property type="entry name" value="1-D-DEOXYXYLULOSE 5-PHOSPHATE SYNTHASE-RELATED"/>
    <property type="match status" value="1"/>
</dbReference>
<organism evidence="6">
    <name type="scientific">hydrothermal vent metagenome</name>
    <dbReference type="NCBI Taxonomy" id="652676"/>
    <lineage>
        <taxon>unclassified sequences</taxon>
        <taxon>metagenomes</taxon>
        <taxon>ecological metagenomes</taxon>
    </lineage>
</organism>
<dbReference type="EC" id="2.2.1.7" evidence="6"/>
<dbReference type="GO" id="GO:0005829">
    <property type="term" value="C:cytosol"/>
    <property type="evidence" value="ECO:0007669"/>
    <property type="project" value="TreeGrafter"/>
</dbReference>